<gene>
    <name evidence="2" type="ORF">QS95_17100</name>
</gene>
<dbReference type="RefSeq" id="WP_039769791.1">
    <property type="nucleotide sequence ID" value="NZ_JTGH01000013.1"/>
</dbReference>
<organism evidence="2 3">
    <name type="scientific">Pseudomonas fluorescens</name>
    <dbReference type="NCBI Taxonomy" id="294"/>
    <lineage>
        <taxon>Bacteria</taxon>
        <taxon>Pseudomonadati</taxon>
        <taxon>Pseudomonadota</taxon>
        <taxon>Gammaproteobacteria</taxon>
        <taxon>Pseudomonadales</taxon>
        <taxon>Pseudomonadaceae</taxon>
        <taxon>Pseudomonas</taxon>
    </lineage>
</organism>
<dbReference type="AlphaFoldDB" id="A0AAE2DJ49"/>
<feature type="region of interest" description="Disordered" evidence="1">
    <location>
        <begin position="1"/>
        <end position="21"/>
    </location>
</feature>
<accession>A0AAE2DJ49</accession>
<dbReference type="Gene3D" id="2.80.10.50">
    <property type="match status" value="3"/>
</dbReference>
<protein>
    <recommendedName>
        <fullName evidence="4">Delta-60 repeat protein</fullName>
    </recommendedName>
</protein>
<dbReference type="NCBIfam" id="TIGR02608">
    <property type="entry name" value="delta_60_rpt"/>
    <property type="match status" value="6"/>
</dbReference>
<evidence type="ECO:0000313" key="2">
    <source>
        <dbReference type="EMBL" id="KIF58814.1"/>
    </source>
</evidence>
<evidence type="ECO:0000313" key="3">
    <source>
        <dbReference type="Proteomes" id="UP000031587"/>
    </source>
</evidence>
<sequence>MSKPAQTRAKKSQNNQGFDPTFGEDGVAYDFSLPGSNTLDIVARLDEGKILMWGSVRWEDRLDFQLVQLLENGTLDTGFANNGIFTGGFKDGAPAFPSGAQRNDDGSIILIGTHYGTDAQNQAILRLLSDGTRDQTFGDDGVVIVPPIANPNVLSLIAMSANTSNSPLSNVAIGPDGAIVFTSWTLIQKFSHDGSPDLSFNGSGSLNTNYRIAAVAVSNDGKITIAGSTFDYEGLIARYHPNGTPDQGFGQNGEIRIRVDGVYTGFSSMMLNPDGSVIVAGSRDLNSNDVWGRERRGVIAFYNANGSPNLVFNGGKPVVSEAPTGEANAWSAIGGNTISGIVVAGLLGLRSYESSLVARYDVTGKPDTTFGTAGFQETNIGYDRELWESVVVQPDNKIIASGNCRYQFNTATVVRYLATNNSV</sequence>
<evidence type="ECO:0000256" key="1">
    <source>
        <dbReference type="SAM" id="MobiDB-lite"/>
    </source>
</evidence>
<evidence type="ECO:0008006" key="4">
    <source>
        <dbReference type="Google" id="ProtNLM"/>
    </source>
</evidence>
<dbReference type="EMBL" id="JTGH01000013">
    <property type="protein sequence ID" value="KIF58814.1"/>
    <property type="molecule type" value="Genomic_DNA"/>
</dbReference>
<dbReference type="SUPFAM" id="SSF63829">
    <property type="entry name" value="Calcium-dependent phosphotriesterase"/>
    <property type="match status" value="1"/>
</dbReference>
<name>A0AAE2DJ49_PSEFL</name>
<dbReference type="InterPro" id="IPR013431">
    <property type="entry name" value="Delta_60_rpt"/>
</dbReference>
<proteinExistence type="predicted"/>
<dbReference type="Proteomes" id="UP000031587">
    <property type="component" value="Unassembled WGS sequence"/>
</dbReference>
<reference evidence="2 3" key="1">
    <citation type="submission" date="2014-11" db="EMBL/GenBank/DDBJ databases">
        <title>Draft genome sequence of Pseudomonas fluorescens strains SF4c SF39a.</title>
        <authorList>
            <person name="Underwood G.E."/>
            <person name="Ly L.K."/>
            <person name="Bitzer A.S."/>
            <person name="Godino A."/>
            <person name="Bucci V."/>
            <person name="Fischer S."/>
            <person name="Silby M.W."/>
        </authorList>
    </citation>
    <scope>NUCLEOTIDE SEQUENCE [LARGE SCALE GENOMIC DNA]</scope>
    <source>
        <strain evidence="2 3">SF4c</strain>
    </source>
</reference>
<comment type="caution">
    <text evidence="2">The sequence shown here is derived from an EMBL/GenBank/DDBJ whole genome shotgun (WGS) entry which is preliminary data.</text>
</comment>
<dbReference type="Pfam" id="PF17164">
    <property type="entry name" value="DUF5122"/>
    <property type="match status" value="2"/>
</dbReference>